<organism evidence="2 3">
    <name type="scientific">Prauserella halophila</name>
    <dbReference type="NCBI Taxonomy" id="185641"/>
    <lineage>
        <taxon>Bacteria</taxon>
        <taxon>Bacillati</taxon>
        <taxon>Actinomycetota</taxon>
        <taxon>Actinomycetes</taxon>
        <taxon>Pseudonocardiales</taxon>
        <taxon>Pseudonocardiaceae</taxon>
        <taxon>Prauserella</taxon>
    </lineage>
</organism>
<accession>A0ABN1WG21</accession>
<evidence type="ECO:0000313" key="2">
    <source>
        <dbReference type="EMBL" id="GAA1245081.1"/>
    </source>
</evidence>
<evidence type="ECO:0000313" key="3">
    <source>
        <dbReference type="Proteomes" id="UP001500653"/>
    </source>
</evidence>
<name>A0ABN1WG21_9PSEU</name>
<protein>
    <submittedName>
        <fullName evidence="2">Uncharacterized protein</fullName>
    </submittedName>
</protein>
<evidence type="ECO:0000256" key="1">
    <source>
        <dbReference type="SAM" id="MobiDB-lite"/>
    </source>
</evidence>
<dbReference type="RefSeq" id="WP_253866174.1">
    <property type="nucleotide sequence ID" value="NZ_BAAALN010000010.1"/>
</dbReference>
<dbReference type="Proteomes" id="UP001500653">
    <property type="component" value="Unassembled WGS sequence"/>
</dbReference>
<feature type="region of interest" description="Disordered" evidence="1">
    <location>
        <begin position="74"/>
        <end position="139"/>
    </location>
</feature>
<gene>
    <name evidence="2" type="ORF">GCM10009676_33720</name>
</gene>
<comment type="caution">
    <text evidence="2">The sequence shown here is derived from an EMBL/GenBank/DDBJ whole genome shotgun (WGS) entry which is preliminary data.</text>
</comment>
<keyword evidence="3" id="KW-1185">Reference proteome</keyword>
<reference evidence="2 3" key="1">
    <citation type="journal article" date="2019" name="Int. J. Syst. Evol. Microbiol.">
        <title>The Global Catalogue of Microorganisms (GCM) 10K type strain sequencing project: providing services to taxonomists for standard genome sequencing and annotation.</title>
        <authorList>
            <consortium name="The Broad Institute Genomics Platform"/>
            <consortium name="The Broad Institute Genome Sequencing Center for Infectious Disease"/>
            <person name="Wu L."/>
            <person name="Ma J."/>
        </authorList>
    </citation>
    <scope>NUCLEOTIDE SEQUENCE [LARGE SCALE GENOMIC DNA]</scope>
    <source>
        <strain evidence="2 3">JCM 13023</strain>
    </source>
</reference>
<proteinExistence type="predicted"/>
<dbReference type="EMBL" id="BAAALN010000010">
    <property type="protein sequence ID" value="GAA1245081.1"/>
    <property type="molecule type" value="Genomic_DNA"/>
</dbReference>
<sequence length="139" mass="15095">MTTTPARLFVTWFRSGTDGRDHAVTDEANALAHQRCDDAAAVCGHRVTPVPLTVPPGPRCHACQRYLHARTALPDFDQRTDPPPRRRRTPTFLRRLVPKSPARSVAAQALPRTDRAGPDHGGSAETPTSGGAAVHHPEE</sequence>